<feature type="domain" description="F-box" evidence="1">
    <location>
        <begin position="2"/>
        <end position="47"/>
    </location>
</feature>
<dbReference type="Gene3D" id="1.20.1280.50">
    <property type="match status" value="1"/>
</dbReference>
<evidence type="ECO:0000313" key="4">
    <source>
        <dbReference type="Proteomes" id="UP001642360"/>
    </source>
</evidence>
<dbReference type="EMBL" id="CAUOFW020001566">
    <property type="protein sequence ID" value="CAK9146364.1"/>
    <property type="molecule type" value="Genomic_DNA"/>
</dbReference>
<dbReference type="PANTHER" id="PTHR31672">
    <property type="entry name" value="BNACNNG10540D PROTEIN"/>
    <property type="match status" value="1"/>
</dbReference>
<dbReference type="SUPFAM" id="SSF81383">
    <property type="entry name" value="F-box domain"/>
    <property type="match status" value="1"/>
</dbReference>
<comment type="caution">
    <text evidence="2">The sequence shown here is derived from an EMBL/GenBank/DDBJ whole genome shotgun (WGS) entry which is preliminary data.</text>
</comment>
<sequence>MSSELSNLPRDVIFDILSRLPTKSLLQFRCVSKSYPPIISHPHFINFHLSNGGGGDHHVLLHYESTDYTTEYYSIRCTSTFYETIKLEIPFKSVNGYFRIVGSSKGIICLFDTNYFTYIGTLIFWNPSIRKFKIVKDSHLSHRFRDKFSHMVVGFGLVSKINDFKVVQILYDLDNQAEPDVLVYGFDDDCWRKIEAVAPCFVNKGWSNNVFVNGCVHWMAYERSKKLDGRYNSIMAFDVGDEVFRVMELPRNREINYDQMFLFPSASEESLSLFILFRDGASDRWEMWIMRQYGMAESWMRQFTIVQLQISLPLMIRNNGEVLLVMNNGNLVSYDPENQQVKDLGICGLPSSFRIVSYMPSLALLDGGERAV</sequence>
<dbReference type="InterPro" id="IPR006527">
    <property type="entry name" value="F-box-assoc_dom_typ1"/>
</dbReference>
<protein>
    <recommendedName>
        <fullName evidence="1">F-box domain-containing protein</fullName>
    </recommendedName>
</protein>
<dbReference type="NCBIfam" id="TIGR01640">
    <property type="entry name" value="F_box_assoc_1"/>
    <property type="match status" value="1"/>
</dbReference>
<dbReference type="InterPro" id="IPR001810">
    <property type="entry name" value="F-box_dom"/>
</dbReference>
<dbReference type="PANTHER" id="PTHR31672:SF13">
    <property type="entry name" value="F-BOX PROTEIN CPR30-LIKE"/>
    <property type="match status" value="1"/>
</dbReference>
<name>A0ABC8RTN8_9AQUA</name>
<evidence type="ECO:0000313" key="2">
    <source>
        <dbReference type="EMBL" id="CAK9146364.1"/>
    </source>
</evidence>
<dbReference type="CDD" id="cd22157">
    <property type="entry name" value="F-box_AtFBW1-like"/>
    <property type="match status" value="1"/>
</dbReference>
<organism evidence="2 4">
    <name type="scientific">Ilex paraguariensis</name>
    <name type="common">yerba mate</name>
    <dbReference type="NCBI Taxonomy" id="185542"/>
    <lineage>
        <taxon>Eukaryota</taxon>
        <taxon>Viridiplantae</taxon>
        <taxon>Streptophyta</taxon>
        <taxon>Embryophyta</taxon>
        <taxon>Tracheophyta</taxon>
        <taxon>Spermatophyta</taxon>
        <taxon>Magnoliopsida</taxon>
        <taxon>eudicotyledons</taxon>
        <taxon>Gunneridae</taxon>
        <taxon>Pentapetalae</taxon>
        <taxon>asterids</taxon>
        <taxon>campanulids</taxon>
        <taxon>Aquifoliales</taxon>
        <taxon>Aquifoliaceae</taxon>
        <taxon>Ilex</taxon>
    </lineage>
</organism>
<gene>
    <name evidence="2" type="ORF">ILEXP_LOCUS14208</name>
    <name evidence="3" type="ORF">ILEXP_LOCUS37336</name>
</gene>
<keyword evidence="4" id="KW-1185">Reference proteome</keyword>
<evidence type="ECO:0000313" key="3">
    <source>
        <dbReference type="EMBL" id="CAK9168006.1"/>
    </source>
</evidence>
<dbReference type="InterPro" id="IPR036047">
    <property type="entry name" value="F-box-like_dom_sf"/>
</dbReference>
<dbReference type="InterPro" id="IPR017451">
    <property type="entry name" value="F-box-assoc_interact_dom"/>
</dbReference>
<dbReference type="InterPro" id="IPR050796">
    <property type="entry name" value="SCF_F-box_component"/>
</dbReference>
<dbReference type="Proteomes" id="UP001642360">
    <property type="component" value="Unassembled WGS sequence"/>
</dbReference>
<accession>A0ABC8RTN8</accession>
<dbReference type="SMART" id="SM00256">
    <property type="entry name" value="FBOX"/>
    <property type="match status" value="1"/>
</dbReference>
<dbReference type="EMBL" id="CAUOFW020004982">
    <property type="protein sequence ID" value="CAK9168006.1"/>
    <property type="molecule type" value="Genomic_DNA"/>
</dbReference>
<dbReference type="Pfam" id="PF07734">
    <property type="entry name" value="FBA_1"/>
    <property type="match status" value="1"/>
</dbReference>
<proteinExistence type="predicted"/>
<dbReference type="AlphaFoldDB" id="A0ABC8RTN8"/>
<evidence type="ECO:0000259" key="1">
    <source>
        <dbReference type="PROSITE" id="PS50181"/>
    </source>
</evidence>
<dbReference type="PROSITE" id="PS50181">
    <property type="entry name" value="FBOX"/>
    <property type="match status" value="1"/>
</dbReference>
<reference evidence="2 4" key="1">
    <citation type="submission" date="2024-02" db="EMBL/GenBank/DDBJ databases">
        <authorList>
            <person name="Vignale AGUSTIN F."/>
            <person name="Sosa J E."/>
            <person name="Modenutti C."/>
        </authorList>
    </citation>
    <scope>NUCLEOTIDE SEQUENCE [LARGE SCALE GENOMIC DNA]</scope>
</reference>
<dbReference type="Pfam" id="PF00646">
    <property type="entry name" value="F-box"/>
    <property type="match status" value="1"/>
</dbReference>